<keyword evidence="4 8" id="KW-0812">Transmembrane</keyword>
<reference evidence="11" key="1">
    <citation type="journal article" date="2019" name="Int. J. Syst. Evol. Microbiol.">
        <title>The Global Catalogue of Microorganisms (GCM) 10K type strain sequencing project: providing services to taxonomists for standard genome sequencing and annotation.</title>
        <authorList>
            <consortium name="The Broad Institute Genomics Platform"/>
            <consortium name="The Broad Institute Genome Sequencing Center for Infectious Disease"/>
            <person name="Wu L."/>
            <person name="Ma J."/>
        </authorList>
    </citation>
    <scope>NUCLEOTIDE SEQUENCE [LARGE SCALE GENOMIC DNA]</scope>
    <source>
        <strain evidence="11">CGMCC 1.12859</strain>
    </source>
</reference>
<gene>
    <name evidence="10" type="ORF">ACFQMG_28495</name>
</gene>
<comment type="caution">
    <text evidence="10">The sequence shown here is derived from an EMBL/GenBank/DDBJ whole genome shotgun (WGS) entry which is preliminary data.</text>
</comment>
<keyword evidence="5 8" id="KW-1133">Transmembrane helix</keyword>
<dbReference type="Pfam" id="PF03176">
    <property type="entry name" value="MMPL"/>
    <property type="match status" value="2"/>
</dbReference>
<feature type="transmembrane region" description="Helical" evidence="8">
    <location>
        <begin position="27"/>
        <end position="46"/>
    </location>
</feature>
<evidence type="ECO:0000313" key="11">
    <source>
        <dbReference type="Proteomes" id="UP001596435"/>
    </source>
</evidence>
<dbReference type="PANTHER" id="PTHR33406">
    <property type="entry name" value="MEMBRANE PROTEIN MJ1562-RELATED"/>
    <property type="match status" value="1"/>
</dbReference>
<evidence type="ECO:0000256" key="1">
    <source>
        <dbReference type="ARBA" id="ARBA00004651"/>
    </source>
</evidence>
<keyword evidence="3" id="KW-1003">Cell membrane</keyword>
<dbReference type="SUPFAM" id="SSF82866">
    <property type="entry name" value="Multidrug efflux transporter AcrB transmembrane domain"/>
    <property type="match status" value="2"/>
</dbReference>
<name>A0ABW2G833_9ACTN</name>
<feature type="transmembrane region" description="Helical" evidence="8">
    <location>
        <begin position="247"/>
        <end position="266"/>
    </location>
</feature>
<comment type="subcellular location">
    <subcellularLocation>
        <location evidence="1">Cell membrane</location>
        <topology evidence="1">Multi-pass membrane protein</topology>
    </subcellularLocation>
</comment>
<feature type="transmembrane region" description="Helical" evidence="8">
    <location>
        <begin position="381"/>
        <end position="401"/>
    </location>
</feature>
<dbReference type="Proteomes" id="UP001596435">
    <property type="component" value="Unassembled WGS sequence"/>
</dbReference>
<feature type="region of interest" description="Disordered" evidence="7">
    <location>
        <begin position="1"/>
        <end position="23"/>
    </location>
</feature>
<feature type="transmembrane region" description="Helical" evidence="8">
    <location>
        <begin position="527"/>
        <end position="544"/>
    </location>
</feature>
<accession>A0ABW2G833</accession>
<keyword evidence="6 8" id="KW-0472">Membrane</keyword>
<evidence type="ECO:0000256" key="3">
    <source>
        <dbReference type="ARBA" id="ARBA00022475"/>
    </source>
</evidence>
<evidence type="ECO:0000256" key="5">
    <source>
        <dbReference type="ARBA" id="ARBA00022989"/>
    </source>
</evidence>
<evidence type="ECO:0000256" key="8">
    <source>
        <dbReference type="SAM" id="Phobius"/>
    </source>
</evidence>
<dbReference type="PROSITE" id="PS50156">
    <property type="entry name" value="SSD"/>
    <property type="match status" value="2"/>
</dbReference>
<dbReference type="Gene3D" id="1.20.1640.10">
    <property type="entry name" value="Multidrug efflux transporter AcrB transmembrane domain"/>
    <property type="match status" value="2"/>
</dbReference>
<evidence type="ECO:0000256" key="6">
    <source>
        <dbReference type="ARBA" id="ARBA00023136"/>
    </source>
</evidence>
<dbReference type="EMBL" id="JBHTAJ010000069">
    <property type="protein sequence ID" value="MFC7183488.1"/>
    <property type="molecule type" value="Genomic_DNA"/>
</dbReference>
<sequence length="699" mass="71957">MTSPPTGRLRSTPDSPQAADRPRRPRATAWLVLLLTLIGLGAAFMLGPSGATTTDATGTGLPAASQSARVADLVKTFPAGAVAPAIVVYSNTDGTPLTPNQQALVAARAEPLGALGLAPGAARPETVQGKVATVAVLLSTGASDTENSSAVDRIRRTAAEDLPAPLRAQVTGAPAIRADIGKVFEGADTNLLLATASVVAVLLLITYRSPILWLVPLLVVGAGDRLAGILVGVLAPHAGVQVDASAAGILSVLVFGAGTDYALLLVSRYRDELHLTDDRFAAMAKAWRGTAPAVLASGTTVVLSLLTLLTAELTGNRGLGFAGAIGILTAMLFGLVVLPAALVLPGRWLFWPLVPKVGDPVTADRRGLWSRIGAAVATRPAQVAVAGTAVLLLLASGALGLRTGLAQGDSFRKTPEAVLGQRTLAAVQPAGAADPLTLLSTAATGDQVAEAARRVPGIASVTPTDRTDRYARADVVLTAAPGTKQSDRAIETLRARVNAVPESAALVGGATAEAYDTAQANAHDTRVAVPLVLTIVFVVLVVLLRALVAPVLLVATVIASYFAALGASWILFRTVYDFPALDTNVPLLSFLFLVALGVDYNIFLIARTREDTVAGHDTRRAVLRALASTGGVITSAGILLAAVFAVLGVLPLITLTQIGVIVGIGVLLDTLLVRTVLVPSLVLLAGRRFWWPGRPERTP</sequence>
<evidence type="ECO:0000256" key="2">
    <source>
        <dbReference type="ARBA" id="ARBA00010157"/>
    </source>
</evidence>
<dbReference type="InterPro" id="IPR000731">
    <property type="entry name" value="SSD"/>
</dbReference>
<feature type="transmembrane region" description="Helical" evidence="8">
    <location>
        <begin position="551"/>
        <end position="572"/>
    </location>
</feature>
<feature type="transmembrane region" description="Helical" evidence="8">
    <location>
        <begin position="286"/>
        <end position="309"/>
    </location>
</feature>
<protein>
    <submittedName>
        <fullName evidence="10">MMPL family transporter</fullName>
    </submittedName>
</protein>
<keyword evidence="11" id="KW-1185">Reference proteome</keyword>
<dbReference type="RefSeq" id="WP_380232367.1">
    <property type="nucleotide sequence ID" value="NZ_JBHSVH010000002.1"/>
</dbReference>
<evidence type="ECO:0000256" key="7">
    <source>
        <dbReference type="SAM" id="MobiDB-lite"/>
    </source>
</evidence>
<feature type="transmembrane region" description="Helical" evidence="8">
    <location>
        <begin position="658"/>
        <end position="684"/>
    </location>
</feature>
<feature type="transmembrane region" description="Helical" evidence="8">
    <location>
        <begin position="214"/>
        <end position="235"/>
    </location>
</feature>
<organism evidence="10 11">
    <name type="scientific">Kitasatospora paranensis</name>
    <dbReference type="NCBI Taxonomy" id="258053"/>
    <lineage>
        <taxon>Bacteria</taxon>
        <taxon>Bacillati</taxon>
        <taxon>Actinomycetota</taxon>
        <taxon>Actinomycetes</taxon>
        <taxon>Kitasatosporales</taxon>
        <taxon>Streptomycetaceae</taxon>
        <taxon>Kitasatospora</taxon>
    </lineage>
</organism>
<feature type="domain" description="SSD" evidence="9">
    <location>
        <begin position="239"/>
        <end position="344"/>
    </location>
</feature>
<dbReference type="InterPro" id="IPR050545">
    <property type="entry name" value="Mycobact_MmpL"/>
</dbReference>
<feature type="transmembrane region" description="Helical" evidence="8">
    <location>
        <begin position="584"/>
        <end position="604"/>
    </location>
</feature>
<evidence type="ECO:0000256" key="4">
    <source>
        <dbReference type="ARBA" id="ARBA00022692"/>
    </source>
</evidence>
<feature type="transmembrane region" description="Helical" evidence="8">
    <location>
        <begin position="625"/>
        <end position="652"/>
    </location>
</feature>
<evidence type="ECO:0000313" key="10">
    <source>
        <dbReference type="EMBL" id="MFC7183488.1"/>
    </source>
</evidence>
<evidence type="ECO:0000259" key="9">
    <source>
        <dbReference type="PROSITE" id="PS50156"/>
    </source>
</evidence>
<feature type="domain" description="SSD" evidence="9">
    <location>
        <begin position="552"/>
        <end position="683"/>
    </location>
</feature>
<dbReference type="InterPro" id="IPR004869">
    <property type="entry name" value="MMPL_dom"/>
</dbReference>
<feature type="transmembrane region" description="Helical" evidence="8">
    <location>
        <begin position="191"/>
        <end position="207"/>
    </location>
</feature>
<comment type="similarity">
    <text evidence="2">Belongs to the resistance-nodulation-cell division (RND) (TC 2.A.6) family. MmpL subfamily.</text>
</comment>
<feature type="transmembrane region" description="Helical" evidence="8">
    <location>
        <begin position="321"/>
        <end position="344"/>
    </location>
</feature>
<proteinExistence type="inferred from homology"/>
<dbReference type="PANTHER" id="PTHR33406:SF6">
    <property type="entry name" value="MEMBRANE PROTEIN YDGH-RELATED"/>
    <property type="match status" value="1"/>
</dbReference>